<accession>A0ABW5GFG3</accession>
<dbReference type="Pfam" id="PF06841">
    <property type="entry name" value="Phage_T4_gp19"/>
    <property type="match status" value="1"/>
</dbReference>
<name>A0ABW5GFG3_9PSEU</name>
<reference evidence="2" key="1">
    <citation type="journal article" date="2019" name="Int. J. Syst. Evol. Microbiol.">
        <title>The Global Catalogue of Microorganisms (GCM) 10K type strain sequencing project: providing services to taxonomists for standard genome sequencing and annotation.</title>
        <authorList>
            <consortium name="The Broad Institute Genomics Platform"/>
            <consortium name="The Broad Institute Genome Sequencing Center for Infectious Disease"/>
            <person name="Wu L."/>
            <person name="Ma J."/>
        </authorList>
    </citation>
    <scope>NUCLEOTIDE SEQUENCE [LARGE SCALE GENOMIC DNA]</scope>
    <source>
        <strain evidence="2">CGMCC 4.7643</strain>
    </source>
</reference>
<dbReference type="RefSeq" id="WP_345402883.1">
    <property type="nucleotide sequence ID" value="NZ_BAABHG010000014.1"/>
</dbReference>
<dbReference type="EMBL" id="JBHUKU010000007">
    <property type="protein sequence ID" value="MFD2459880.1"/>
    <property type="molecule type" value="Genomic_DNA"/>
</dbReference>
<dbReference type="NCBIfam" id="TIGR02241">
    <property type="entry name" value="conserved hypothetical phage tail region protein"/>
    <property type="match status" value="1"/>
</dbReference>
<dbReference type="PANTHER" id="PTHR38009">
    <property type="entry name" value="CONSERVED HYPOTHETICAL PHAGE TAIL PROTEIN"/>
    <property type="match status" value="1"/>
</dbReference>
<proteinExistence type="predicted"/>
<dbReference type="InterPro" id="IPR010667">
    <property type="entry name" value="Phage_T4_Gp19"/>
</dbReference>
<dbReference type="InterPro" id="IPR011747">
    <property type="entry name" value="CHP02241"/>
</dbReference>
<evidence type="ECO:0000313" key="2">
    <source>
        <dbReference type="Proteomes" id="UP001597419"/>
    </source>
</evidence>
<organism evidence="1 2">
    <name type="scientific">Amycolatopsis samaneae</name>
    <dbReference type="NCBI Taxonomy" id="664691"/>
    <lineage>
        <taxon>Bacteria</taxon>
        <taxon>Bacillati</taxon>
        <taxon>Actinomycetota</taxon>
        <taxon>Actinomycetes</taxon>
        <taxon>Pseudonocardiales</taxon>
        <taxon>Pseudonocardiaceae</taxon>
        <taxon>Amycolatopsis</taxon>
    </lineage>
</organism>
<protein>
    <submittedName>
        <fullName evidence="1">Phage tail protein</fullName>
    </submittedName>
</protein>
<keyword evidence="2" id="KW-1185">Reference proteome</keyword>
<dbReference type="Proteomes" id="UP001597419">
    <property type="component" value="Unassembled WGS sequence"/>
</dbReference>
<sequence length="138" mass="15555">MTEVLVAFRFVVRVDDLVLGGFTECGGLQLETEVQDYPEGGQNTYVHKLPGRVKQTNIRLKRGLAGRALWEWYARVVDGELVRRNGSVQLTDGTGAVETEWQFSRAYPVKWQGPDLNATQNQVAAETIELAYEGLRKR</sequence>
<comment type="caution">
    <text evidence="1">The sequence shown here is derived from an EMBL/GenBank/DDBJ whole genome shotgun (WGS) entry which is preliminary data.</text>
</comment>
<gene>
    <name evidence="1" type="ORF">ACFSYJ_14790</name>
</gene>
<evidence type="ECO:0000313" key="1">
    <source>
        <dbReference type="EMBL" id="MFD2459880.1"/>
    </source>
</evidence>
<dbReference type="PANTHER" id="PTHR38009:SF1">
    <property type="entry name" value="CONSERVED HYPOTHETICAL PHAGE TAIL PROTEIN"/>
    <property type="match status" value="1"/>
</dbReference>